<sequence>MGLDREAGRVGGLARALGERLGAEVVPDERLSVADRRAVLALRRALHAGRADAGGPADRAGRAAVAALGGGPARDLAELERVAAALDAARERFAEDVTAERARVGEALLALARSHPVLRDFVTASSPRLLDDLERHVRAGEPWGGKRPRKGTGYVWRALARCAAKTTPRGWAGRLAAVPVEGREGPLLPYGARLGAVAAESTENVHRLWASLRALDLRTAAPDALLALTPLHRSTPDGFHCRAADVGEDADARAASRLRVVDLRRTPVLDAVVGVLADGPCPLGGLEAALAGGHGEKGRRVLRGFLDHLLRLGVLQLCAAPETRRLEWTAGAAAVAKAPARHPAPRGWFLDSYRKTDATVSAGAAARAAEGLRLARRLDALRAEGGAAAGDRTPRWQLLDEAREIGPEPRPLLDLLRAESGTEGVRAVSRARYEGWRPARTPGSAYARLLDHLAARLDDERVDVDEELLDALGAPRVQDWVASWPTDCLLRPLAGAPDEPVAVLESASPAGVLDARFAEALDTHHGGYANVPAYRAFLAAYERTTGVRFVELLVPPLGEPAANAVRRPAVTTWCTGDPNTGLYYPPDALDSVRHLPLHRITLRRAPGGTLIAEDAADGVRLLPVHHGTRTPVPPYDRLLRLLTAAGHPASQYALQLGGLAGAFPDAARVPRLTVGGRCGGRLVVSPAQWRLPRAGMWRPADPEPAKAERLAALRRAGGLPRFGYVRTEPGGKPVPVDLAALPALQALERLCQSAPDGRDLWFEEALPVPASEEGATALRDPAHDGAPVATQLLLRLPHDRTAHALAALAAREHATACGATDLPGPRPSSDGDGQGRTPHPQGEEREGKHHACHDRSS</sequence>
<dbReference type="InterPro" id="IPR006827">
    <property type="entry name" value="Lant_deHydtase_N"/>
</dbReference>
<feature type="compositionally biased region" description="Basic and acidic residues" evidence="1">
    <location>
        <begin position="841"/>
        <end position="857"/>
    </location>
</feature>
<evidence type="ECO:0000313" key="3">
    <source>
        <dbReference type="EMBL" id="GAA2096132.1"/>
    </source>
</evidence>
<proteinExistence type="predicted"/>
<evidence type="ECO:0000313" key="4">
    <source>
        <dbReference type="Proteomes" id="UP001500016"/>
    </source>
</evidence>
<dbReference type="Proteomes" id="UP001500016">
    <property type="component" value="Unassembled WGS sequence"/>
</dbReference>
<evidence type="ECO:0000259" key="2">
    <source>
        <dbReference type="Pfam" id="PF04738"/>
    </source>
</evidence>
<accession>A0ABN2WQL4</accession>
<name>A0ABN2WQL4_9ACTN</name>
<evidence type="ECO:0000256" key="1">
    <source>
        <dbReference type="SAM" id="MobiDB-lite"/>
    </source>
</evidence>
<dbReference type="RefSeq" id="WP_344533392.1">
    <property type="nucleotide sequence ID" value="NZ_BAAAPE010000016.1"/>
</dbReference>
<feature type="region of interest" description="Disordered" evidence="1">
    <location>
        <begin position="816"/>
        <end position="857"/>
    </location>
</feature>
<dbReference type="EMBL" id="BAAAPE010000016">
    <property type="protein sequence ID" value="GAA2096132.1"/>
    <property type="molecule type" value="Genomic_DNA"/>
</dbReference>
<gene>
    <name evidence="3" type="ORF">GCM10009801_65460</name>
</gene>
<dbReference type="Pfam" id="PF04738">
    <property type="entry name" value="Lant_dehydr_N"/>
    <property type="match status" value="1"/>
</dbReference>
<reference evidence="3 4" key="1">
    <citation type="journal article" date="2019" name="Int. J. Syst. Evol. Microbiol.">
        <title>The Global Catalogue of Microorganisms (GCM) 10K type strain sequencing project: providing services to taxonomists for standard genome sequencing and annotation.</title>
        <authorList>
            <consortium name="The Broad Institute Genomics Platform"/>
            <consortium name="The Broad Institute Genome Sequencing Center for Infectious Disease"/>
            <person name="Wu L."/>
            <person name="Ma J."/>
        </authorList>
    </citation>
    <scope>NUCLEOTIDE SEQUENCE [LARGE SCALE GENOMIC DNA]</scope>
    <source>
        <strain evidence="3 4">JCM 15478</strain>
    </source>
</reference>
<organism evidence="3 4">
    <name type="scientific">Streptomyces albiaxialis</name>
    <dbReference type="NCBI Taxonomy" id="329523"/>
    <lineage>
        <taxon>Bacteria</taxon>
        <taxon>Bacillati</taxon>
        <taxon>Actinomycetota</taxon>
        <taxon>Actinomycetes</taxon>
        <taxon>Kitasatosporales</taxon>
        <taxon>Streptomycetaceae</taxon>
        <taxon>Streptomyces</taxon>
    </lineage>
</organism>
<keyword evidence="4" id="KW-1185">Reference proteome</keyword>
<feature type="domain" description="Lantibiotic dehydratase N-terminal" evidence="2">
    <location>
        <begin position="411"/>
        <end position="739"/>
    </location>
</feature>
<protein>
    <recommendedName>
        <fullName evidence="2">Lantibiotic dehydratase N-terminal domain-containing protein</fullName>
    </recommendedName>
</protein>
<comment type="caution">
    <text evidence="3">The sequence shown here is derived from an EMBL/GenBank/DDBJ whole genome shotgun (WGS) entry which is preliminary data.</text>
</comment>